<reference evidence="1 2" key="1">
    <citation type="submission" date="2020-09" db="EMBL/GenBank/DDBJ databases">
        <title>Sinomicrobium weinanense sp. nov., a halophilic bacteria isolated from saline-alkali soil.</title>
        <authorList>
            <person name="Wu P."/>
            <person name="Ren H."/>
            <person name="Mei Y."/>
            <person name="Liang Y."/>
            <person name="Chen Z."/>
        </authorList>
    </citation>
    <scope>NUCLEOTIDE SEQUENCE [LARGE SCALE GENOMIC DNA]</scope>
    <source>
        <strain evidence="1 2">FJxs</strain>
    </source>
</reference>
<dbReference type="Gene3D" id="2.130.10.10">
    <property type="entry name" value="YVTN repeat-like/Quinoprotein amine dehydrogenase"/>
    <property type="match status" value="1"/>
</dbReference>
<protein>
    <submittedName>
        <fullName evidence="1">Uncharacterized protein</fullName>
    </submittedName>
</protein>
<dbReference type="AlphaFoldDB" id="A0A926JUZ1"/>
<dbReference type="InterPro" id="IPR011047">
    <property type="entry name" value="Quinoprotein_ADH-like_sf"/>
</dbReference>
<dbReference type="InterPro" id="IPR015943">
    <property type="entry name" value="WD40/YVTN_repeat-like_dom_sf"/>
</dbReference>
<sequence length="810" mass="90585">MRPKTVFLLLFLVLVSCTTPKKTNSDLISRIPENASVIVKIPNPQAFFNALKNNTFLQENALLPPALSRKLEALRFLDKKSEALLCVIRTSDSLYDFTYISRDVENYTTLDSLKDGDTKNSSLNKTAIKQFSSGKHKLFNTVVDSMFISSSSEPLIEESILGKSEVGRENFRKIFALADKDKQASVFLRNHPFHPEDITRTDSTTARKRNAAQQDHWTMFDLSLSPGELLLSGIIPNTDSLPANTSAQIAERKTIGITPVNARGVLSFTPADFSRGDSLSVSPVGDLLASTDEVGIIFGEKYDAVVFHTFDAGVAEKAFSSSAVLNTTFRDHNIYQIDPVGPFSQTLPPFGEGKELMFYTAIENHIVLAHTVDALTDLIVQYQSKSTLNKRTSYTKIAEELPDVSSLLAVGMTPGFKELFLKKLFSGYGKDLSFSVSDNFPYMIVQGVADRNYTHTNILLRKPGSRRSASGISQKFNIALDADVAIPPQLVTNHQNKQKEVVVQDVEHNLYLISRDGKVLWKKKLNGRIIGRIAQVDIFRNGRLQLAFTLSDGLYIVDRNGKDVSPFPVKVKSPITKGLAVFDYDKNKKYRFFITQNNIIVPFNAQGKRVKGFDFKGTQSPIINPPEHIRTGSRDYIAVQEENGNLHLLHRTGKKRVNVKGKIDFSGNKLFFYNGKFTTSNSSGDLVQVDKQGRLNKRQLGLAKDHHIDATSRTLATLSDNILTIKQNKYELDYGIYTQPEIFYIHDKIYVSVTDIQTKKVYLFDSNALLLGHFPVYGTSAIDLADLDGRRNLGFVTQGEKDKVVLYEIK</sequence>
<proteinExistence type="predicted"/>
<keyword evidence="2" id="KW-1185">Reference proteome</keyword>
<dbReference type="EMBL" id="JACVDC010000081">
    <property type="protein sequence ID" value="MBC9797960.1"/>
    <property type="molecule type" value="Genomic_DNA"/>
</dbReference>
<organism evidence="1 2">
    <name type="scientific">Sinomicrobium weinanense</name>
    <dbReference type="NCBI Taxonomy" id="2842200"/>
    <lineage>
        <taxon>Bacteria</taxon>
        <taxon>Pseudomonadati</taxon>
        <taxon>Bacteroidota</taxon>
        <taxon>Flavobacteriia</taxon>
        <taxon>Flavobacteriales</taxon>
        <taxon>Flavobacteriaceae</taxon>
        <taxon>Sinomicrobium</taxon>
    </lineage>
</organism>
<evidence type="ECO:0000313" key="2">
    <source>
        <dbReference type="Proteomes" id="UP000653730"/>
    </source>
</evidence>
<dbReference type="RefSeq" id="WP_187967085.1">
    <property type="nucleotide sequence ID" value="NZ_JACVDC010000081.1"/>
</dbReference>
<comment type="caution">
    <text evidence="1">The sequence shown here is derived from an EMBL/GenBank/DDBJ whole genome shotgun (WGS) entry which is preliminary data.</text>
</comment>
<dbReference type="SUPFAM" id="SSF50998">
    <property type="entry name" value="Quinoprotein alcohol dehydrogenase-like"/>
    <property type="match status" value="1"/>
</dbReference>
<dbReference type="Proteomes" id="UP000653730">
    <property type="component" value="Unassembled WGS sequence"/>
</dbReference>
<name>A0A926JUZ1_9FLAO</name>
<gene>
    <name evidence="1" type="ORF">IBL28_18455</name>
</gene>
<evidence type="ECO:0000313" key="1">
    <source>
        <dbReference type="EMBL" id="MBC9797960.1"/>
    </source>
</evidence>
<accession>A0A926JUZ1</accession>
<dbReference type="PROSITE" id="PS51257">
    <property type="entry name" value="PROKAR_LIPOPROTEIN"/>
    <property type="match status" value="1"/>
</dbReference>